<dbReference type="EMBL" id="OR575930">
    <property type="protein sequence ID" value="WOZ57579.1"/>
    <property type="molecule type" value="Genomic_DNA"/>
</dbReference>
<accession>A0AAX4G6T7</accession>
<organism evidence="1 2">
    <name type="scientific">Pseudomonas phage vB_PseuGesM_254</name>
    <dbReference type="NCBI Taxonomy" id="3092638"/>
    <lineage>
        <taxon>Viruses</taxon>
        <taxon>Duplodnaviria</taxon>
        <taxon>Heunggongvirae</taxon>
        <taxon>Uroviricota</taxon>
        <taxon>Caudoviricetes</taxon>
        <taxon>Vandenendeviridae</taxon>
        <taxon>Chemalvirus</taxon>
        <taxon>Chemalvirus PseuGes254</taxon>
    </lineage>
</organism>
<reference evidence="2" key="1">
    <citation type="submission" date="2024-05" db="EMBL/GenBank/DDBJ databases">
        <authorList>
            <person name="Tikunov A.Y."/>
            <person name="Morozova V.V."/>
            <person name="Kozlova Y.N."/>
            <person name="Tikunova N.V."/>
            <person name="Babkin I.V."/>
        </authorList>
    </citation>
    <scope>NUCLEOTIDE SEQUENCE [LARGE SCALE GENOMIC DNA]</scope>
</reference>
<keyword evidence="2" id="KW-1185">Reference proteome</keyword>
<sequence length="93" mass="10364">MKYTFRGKASGLKLSHIPSNNGVISVCIEGVEFEVKSLNGMSTRKRSFMARKSPALNFAVWDWHVSDMPGLRSQLGIAADRQNITLLAINNRK</sequence>
<proteinExistence type="predicted"/>
<evidence type="ECO:0000313" key="1">
    <source>
        <dbReference type="EMBL" id="WOZ57579.1"/>
    </source>
</evidence>
<name>A0AAX4G6T7_9CAUD</name>
<protein>
    <submittedName>
        <fullName evidence="1">Uncharacterized protein</fullName>
    </submittedName>
</protein>
<evidence type="ECO:0000313" key="2">
    <source>
        <dbReference type="Proteomes" id="UP001305174"/>
    </source>
</evidence>
<dbReference type="Proteomes" id="UP001305174">
    <property type="component" value="Segment"/>
</dbReference>